<keyword evidence="2" id="KW-1185">Reference proteome</keyword>
<evidence type="ECO:0000313" key="2">
    <source>
        <dbReference type="Proteomes" id="UP000218542"/>
    </source>
</evidence>
<organism evidence="1 2">
    <name type="scientific">Candidatus Scalindua japonica</name>
    <dbReference type="NCBI Taxonomy" id="1284222"/>
    <lineage>
        <taxon>Bacteria</taxon>
        <taxon>Pseudomonadati</taxon>
        <taxon>Planctomycetota</taxon>
        <taxon>Candidatus Brocadiia</taxon>
        <taxon>Candidatus Brocadiales</taxon>
        <taxon>Candidatus Scalinduaceae</taxon>
        <taxon>Candidatus Scalindua</taxon>
    </lineage>
</organism>
<dbReference type="AlphaFoldDB" id="A0A286U3D2"/>
<reference evidence="2" key="1">
    <citation type="journal article" date="2017" name="Environ. Microbiol. Rep.">
        <title>Genetic Diversity of Marine Anaerobic Ammonium-Oxidizing Bacteria as Revealed by Genomic and Proteomic Analyses of 'Candidatus Scalindua japonica'.</title>
        <authorList>
            <person name="Oshiki M."/>
            <person name="Mizuto K."/>
            <person name="Kimura Z."/>
            <person name="Kindaichi T."/>
            <person name="Satoh H."/>
            <person name="Okabe S."/>
        </authorList>
    </citation>
    <scope>NUCLEOTIDE SEQUENCE [LARGE SCALE GENOMIC DNA]</scope>
    <source>
        <strain evidence="2">husup-a2</strain>
    </source>
</reference>
<gene>
    <name evidence="1" type="ORF">SCALIN_C36_0023</name>
</gene>
<name>A0A286U3D2_9BACT</name>
<proteinExistence type="predicted"/>
<sequence length="88" mass="10201">MDIQLETLTNTIKKYLKENDDSNPYIYEVVDGQERIRTILKYTGVKPTDKNVYRGDWEEPYSSLPETPIAKGRAFSQLNADQQTVKKC</sequence>
<dbReference type="Proteomes" id="UP000218542">
    <property type="component" value="Unassembled WGS sequence"/>
</dbReference>
<accession>A0A286U3D2</accession>
<evidence type="ECO:0000313" key="1">
    <source>
        <dbReference type="EMBL" id="GAX62634.1"/>
    </source>
</evidence>
<dbReference type="EMBL" id="BAOS01000036">
    <property type="protein sequence ID" value="GAX62634.1"/>
    <property type="molecule type" value="Genomic_DNA"/>
</dbReference>
<protein>
    <submittedName>
        <fullName evidence="1">Uncharacterized protein</fullName>
    </submittedName>
</protein>
<dbReference type="OrthoDB" id="9787127at2"/>
<dbReference type="RefSeq" id="WP_096896025.1">
    <property type="nucleotide sequence ID" value="NZ_BAOS01000036.1"/>
</dbReference>
<comment type="caution">
    <text evidence="1">The sequence shown here is derived from an EMBL/GenBank/DDBJ whole genome shotgun (WGS) entry which is preliminary data.</text>
</comment>